<dbReference type="Pfam" id="PF13560">
    <property type="entry name" value="HTH_31"/>
    <property type="match status" value="1"/>
</dbReference>
<dbReference type="GO" id="GO:0003677">
    <property type="term" value="F:DNA binding"/>
    <property type="evidence" value="ECO:0007669"/>
    <property type="project" value="InterPro"/>
</dbReference>
<dbReference type="InterPro" id="IPR001387">
    <property type="entry name" value="Cro/C1-type_HTH"/>
</dbReference>
<dbReference type="InterPro" id="IPR010982">
    <property type="entry name" value="Lambda_DNA-bd_dom_sf"/>
</dbReference>
<evidence type="ECO:0000313" key="3">
    <source>
        <dbReference type="Proteomes" id="UP000185511"/>
    </source>
</evidence>
<dbReference type="RefSeq" id="WP_075764866.1">
    <property type="nucleotide sequence ID" value="NZ_CP016076.1"/>
</dbReference>
<dbReference type="EMBL" id="CP016076">
    <property type="protein sequence ID" value="APU15407.1"/>
    <property type="molecule type" value="Genomic_DNA"/>
</dbReference>
<gene>
    <name evidence="2" type="ORF">UA74_16885</name>
</gene>
<reference evidence="3" key="1">
    <citation type="submission" date="2016-06" db="EMBL/GenBank/DDBJ databases">
        <title>Complete genome sequence of Actinoalloteichus fjordicus DSM 46855 (=ADI127-17), type strain of the new species Actinoalloteichus fjordicus.</title>
        <authorList>
            <person name="Ruckert C."/>
            <person name="Nouioui I."/>
            <person name="Willmese J."/>
            <person name="van Wezel G."/>
            <person name="Klenk H.-P."/>
            <person name="Kalinowski J."/>
            <person name="Zotchev S.B."/>
        </authorList>
    </citation>
    <scope>NUCLEOTIDE SEQUENCE [LARGE SCALE GENOMIC DNA]</scope>
    <source>
        <strain evidence="3">ADI127-7</strain>
    </source>
</reference>
<protein>
    <submittedName>
        <fullName evidence="2">DNA binding protein with helix-turn-helix domain</fullName>
    </submittedName>
</protein>
<dbReference type="Proteomes" id="UP000185511">
    <property type="component" value="Chromosome"/>
</dbReference>
<dbReference type="AlphaFoldDB" id="A0AAC9LER5"/>
<evidence type="ECO:0000313" key="2">
    <source>
        <dbReference type="EMBL" id="APU15407.1"/>
    </source>
</evidence>
<organism evidence="2 3">
    <name type="scientific">Actinoalloteichus fjordicus</name>
    <dbReference type="NCBI Taxonomy" id="1612552"/>
    <lineage>
        <taxon>Bacteria</taxon>
        <taxon>Bacillati</taxon>
        <taxon>Actinomycetota</taxon>
        <taxon>Actinomycetes</taxon>
        <taxon>Pseudonocardiales</taxon>
        <taxon>Pseudonocardiaceae</taxon>
        <taxon>Actinoalloteichus</taxon>
    </lineage>
</organism>
<dbReference type="Pfam" id="PF17765">
    <property type="entry name" value="MLTR_LBD"/>
    <property type="match status" value="1"/>
</dbReference>
<dbReference type="SMART" id="SM00530">
    <property type="entry name" value="HTH_XRE"/>
    <property type="match status" value="1"/>
</dbReference>
<dbReference type="PANTHER" id="PTHR35010:SF2">
    <property type="entry name" value="BLL4672 PROTEIN"/>
    <property type="match status" value="1"/>
</dbReference>
<dbReference type="Gene3D" id="3.30.450.180">
    <property type="match status" value="1"/>
</dbReference>
<dbReference type="SUPFAM" id="SSF47413">
    <property type="entry name" value="lambda repressor-like DNA-binding domains"/>
    <property type="match status" value="1"/>
</dbReference>
<dbReference type="KEGG" id="acad:UA74_16885"/>
<feature type="domain" description="HTH cro/C1-type" evidence="1">
    <location>
        <begin position="36"/>
        <end position="83"/>
    </location>
</feature>
<dbReference type="PANTHER" id="PTHR35010">
    <property type="entry name" value="BLL4672 PROTEIN-RELATED"/>
    <property type="match status" value="1"/>
</dbReference>
<evidence type="ECO:0000259" key="1">
    <source>
        <dbReference type="PROSITE" id="PS50943"/>
    </source>
</evidence>
<name>A0AAC9LER5_9PSEU</name>
<dbReference type="PROSITE" id="PS50943">
    <property type="entry name" value="HTH_CROC1"/>
    <property type="match status" value="1"/>
</dbReference>
<dbReference type="Gene3D" id="1.10.260.40">
    <property type="entry name" value="lambda repressor-like DNA-binding domains"/>
    <property type="match status" value="1"/>
</dbReference>
<keyword evidence="3" id="KW-1185">Reference proteome</keyword>
<dbReference type="CDD" id="cd00093">
    <property type="entry name" value="HTH_XRE"/>
    <property type="match status" value="1"/>
</dbReference>
<sequence length="295" mass="33368">MNRLSDLGDFLRTRRAQLRPEQLDLVDYGGRRRVPGLRREELAQLAGISVSYYIRLEQGHDVNASDSVLDALASALRLTPEEHTHLYSLTRAEPRPRARATPERVRESIRVVVDSLEHLPALVLGRFGDVLVWNRLAHSLLAGHLPFDSVRRAADRPNWPRMLFLDPQVRELFCDWEAKSRDTVADLRMIAGSHADAARLAELVGELSRKSSEFRALWSAHSVQRCAFHDRRFHHPVVGELTLTDELMTLPDDDGQRLILFHARPGSSSAAALTLLAELSMKGVERLPPQEADHR</sequence>
<dbReference type="InterPro" id="IPR041413">
    <property type="entry name" value="MLTR_LBD"/>
</dbReference>
<accession>A0AAC9LER5</accession>
<proteinExistence type="predicted"/>